<evidence type="ECO:0008006" key="4">
    <source>
        <dbReference type="Google" id="ProtNLM"/>
    </source>
</evidence>
<name>A0ABN7EP39_9FLAO</name>
<organism evidence="2 3">
    <name type="scientific">Flavobacterium collinsii</name>
    <dbReference type="NCBI Taxonomy" id="1114861"/>
    <lineage>
        <taxon>Bacteria</taxon>
        <taxon>Pseudomonadati</taxon>
        <taxon>Bacteroidota</taxon>
        <taxon>Flavobacteriia</taxon>
        <taxon>Flavobacteriales</taxon>
        <taxon>Flavobacteriaceae</taxon>
        <taxon>Flavobacterium</taxon>
    </lineage>
</organism>
<proteinExistence type="predicted"/>
<dbReference type="EMBL" id="CADCST010000119">
    <property type="protein sequence ID" value="CAA9201726.1"/>
    <property type="molecule type" value="Genomic_DNA"/>
</dbReference>
<reference evidence="2 3" key="1">
    <citation type="submission" date="2020-02" db="EMBL/GenBank/DDBJ databases">
        <authorList>
            <person name="Criscuolo A."/>
        </authorList>
    </citation>
    <scope>NUCLEOTIDE SEQUENCE [LARGE SCALE GENOMIC DNA]</scope>
    <source>
        <strain evidence="2">CECT7796</strain>
    </source>
</reference>
<evidence type="ECO:0000313" key="2">
    <source>
        <dbReference type="EMBL" id="CAA9201726.1"/>
    </source>
</evidence>
<evidence type="ECO:0000256" key="1">
    <source>
        <dbReference type="SAM" id="Phobius"/>
    </source>
</evidence>
<sequence length="188" mass="22154">MLESFLLNMTHFDPDIWGTVSDWFMFLITSLTAFYLYKTLQSQKEVQRTQNELFKIESLRFRESIRPNLNFTISDKIIIPEENTNGKIFTIEISNENDNTALDISIENRQTSNAFQISIFPPKQKYLKKGSEPYLLNYLIEDFNKNLNDIIFWIHYKDISGTKYKQGIICNIDNFGNDIKVLLPEEMN</sequence>
<keyword evidence="1" id="KW-0472">Membrane</keyword>
<dbReference type="Proteomes" id="UP000474567">
    <property type="component" value="Unassembled WGS sequence"/>
</dbReference>
<comment type="caution">
    <text evidence="2">The sequence shown here is derived from an EMBL/GenBank/DDBJ whole genome shotgun (WGS) entry which is preliminary data.</text>
</comment>
<keyword evidence="1" id="KW-0812">Transmembrane</keyword>
<keyword evidence="1" id="KW-1133">Transmembrane helix</keyword>
<gene>
    <name evidence="2" type="ORF">FLACOL7796_03915</name>
</gene>
<accession>A0ABN7EP39</accession>
<protein>
    <recommendedName>
        <fullName evidence="4">SMODS-associating 2TM beta-strand rich effector domain-containing protein</fullName>
    </recommendedName>
</protein>
<feature type="transmembrane region" description="Helical" evidence="1">
    <location>
        <begin position="20"/>
        <end position="37"/>
    </location>
</feature>
<keyword evidence="3" id="KW-1185">Reference proteome</keyword>
<evidence type="ECO:0000313" key="3">
    <source>
        <dbReference type="Proteomes" id="UP000474567"/>
    </source>
</evidence>